<dbReference type="OrthoDB" id="490441at2"/>
<organism evidence="1 2">
    <name type="scientific">Moorena producens PAL-8-15-08-1</name>
    <dbReference type="NCBI Taxonomy" id="1458985"/>
    <lineage>
        <taxon>Bacteria</taxon>
        <taxon>Bacillati</taxon>
        <taxon>Cyanobacteriota</taxon>
        <taxon>Cyanophyceae</taxon>
        <taxon>Coleofasciculales</taxon>
        <taxon>Coleofasciculaceae</taxon>
        <taxon>Moorena</taxon>
    </lineage>
</organism>
<sequence length="157" mass="17766">MELSEKVKSTILDAAKKLTGHRKRAFMAKVSEDYLGGNARKTERVFGWNRTRVQLGLHEQRSGLICVDNHRAKGRKKSAKNLPNLKADIRALVDAQAQADPKLKSTFCVCTISARAVREALMSEKGYTDEELPTRQTMGEILNRLGYRLKKPKRQNL</sequence>
<dbReference type="KEGG" id="mpro:BJP34_29305"/>
<dbReference type="AlphaFoldDB" id="A0A1D8TZK5"/>
<dbReference type="Proteomes" id="UP000177870">
    <property type="component" value="Chromosome"/>
</dbReference>
<gene>
    <name evidence="1" type="ORF">BJP34_29305</name>
</gene>
<dbReference type="RefSeq" id="WP_070395387.1">
    <property type="nucleotide sequence ID" value="NZ_CP017599.1"/>
</dbReference>
<accession>A0A1D8TZK5</accession>
<protein>
    <submittedName>
        <fullName evidence="1">Transposase</fullName>
    </submittedName>
</protein>
<evidence type="ECO:0000313" key="1">
    <source>
        <dbReference type="EMBL" id="AOX02994.1"/>
    </source>
</evidence>
<proteinExistence type="predicted"/>
<evidence type="ECO:0000313" key="2">
    <source>
        <dbReference type="Proteomes" id="UP000177870"/>
    </source>
</evidence>
<reference evidence="2" key="1">
    <citation type="submission" date="2016-10" db="EMBL/GenBank/DDBJ databases">
        <title>Comparative genomics uncovers the prolific and rare metabolic potential of the cyanobacterial genus Moorea.</title>
        <authorList>
            <person name="Leao T."/>
            <person name="Castelao G."/>
            <person name="Korobeynikov A."/>
            <person name="Monroe E.A."/>
            <person name="Podell S."/>
            <person name="Glukhov E."/>
            <person name="Allen E."/>
            <person name="Gerwick W.H."/>
            <person name="Gerwick L."/>
        </authorList>
    </citation>
    <scope>NUCLEOTIDE SEQUENCE [LARGE SCALE GENOMIC DNA]</scope>
    <source>
        <strain evidence="2">PAL-8-15-08-1</strain>
    </source>
</reference>
<name>A0A1D8TZK5_9CYAN</name>
<dbReference type="EMBL" id="CP017599">
    <property type="protein sequence ID" value="AOX02994.1"/>
    <property type="molecule type" value="Genomic_DNA"/>
</dbReference>